<dbReference type="PANTHER" id="PTHR33121">
    <property type="entry name" value="CYCLIC DI-GMP PHOSPHODIESTERASE PDEF"/>
    <property type="match status" value="1"/>
</dbReference>
<dbReference type="SMART" id="SM00052">
    <property type="entry name" value="EAL"/>
    <property type="match status" value="1"/>
</dbReference>
<dbReference type="InterPro" id="IPR032244">
    <property type="entry name" value="LapD_MoxY_N"/>
</dbReference>
<dbReference type="Pfam" id="PF00563">
    <property type="entry name" value="EAL"/>
    <property type="match status" value="1"/>
</dbReference>
<protein>
    <submittedName>
        <fullName evidence="5">EAL domain-containing protein</fullName>
    </submittedName>
</protein>
<dbReference type="NCBIfam" id="TIGR00254">
    <property type="entry name" value="GGDEF"/>
    <property type="match status" value="1"/>
</dbReference>
<dbReference type="InterPro" id="IPR035919">
    <property type="entry name" value="EAL_sf"/>
</dbReference>
<keyword evidence="2" id="KW-1133">Transmembrane helix</keyword>
<dbReference type="SMART" id="SM00267">
    <property type="entry name" value="GGDEF"/>
    <property type="match status" value="1"/>
</dbReference>
<dbReference type="InterPro" id="IPR001633">
    <property type="entry name" value="EAL_dom"/>
</dbReference>
<dbReference type="PANTHER" id="PTHR33121:SF79">
    <property type="entry name" value="CYCLIC DI-GMP PHOSPHODIESTERASE PDED-RELATED"/>
    <property type="match status" value="1"/>
</dbReference>
<dbReference type="InterPro" id="IPR050706">
    <property type="entry name" value="Cyclic-di-GMP_PDE-like"/>
</dbReference>
<dbReference type="Pfam" id="PF16448">
    <property type="entry name" value="LapD_MoxY_N"/>
    <property type="match status" value="1"/>
</dbReference>
<dbReference type="Gene3D" id="3.30.110.200">
    <property type="match status" value="1"/>
</dbReference>
<keyword evidence="2" id="KW-0472">Membrane</keyword>
<dbReference type="InterPro" id="IPR000160">
    <property type="entry name" value="GGDEF_dom"/>
</dbReference>
<dbReference type="InterPro" id="IPR029787">
    <property type="entry name" value="Nucleotide_cyclase"/>
</dbReference>
<evidence type="ECO:0000313" key="6">
    <source>
        <dbReference type="Proteomes" id="UP000886251"/>
    </source>
</evidence>
<name>A0A831W307_9GAMM</name>
<keyword evidence="2" id="KW-0812">Transmembrane</keyword>
<organism evidence="5 6">
    <name type="scientific">Sedimenticola thiotaurini</name>
    <dbReference type="NCBI Taxonomy" id="1543721"/>
    <lineage>
        <taxon>Bacteria</taxon>
        <taxon>Pseudomonadati</taxon>
        <taxon>Pseudomonadota</taxon>
        <taxon>Gammaproteobacteria</taxon>
        <taxon>Chromatiales</taxon>
        <taxon>Sedimenticolaceae</taxon>
        <taxon>Sedimenticola</taxon>
    </lineage>
</organism>
<keyword evidence="1" id="KW-0175">Coiled coil</keyword>
<evidence type="ECO:0000259" key="4">
    <source>
        <dbReference type="PROSITE" id="PS50887"/>
    </source>
</evidence>
<feature type="coiled-coil region" evidence="1">
    <location>
        <begin position="212"/>
        <end position="239"/>
    </location>
</feature>
<dbReference type="SUPFAM" id="SSF55073">
    <property type="entry name" value="Nucleotide cyclase"/>
    <property type="match status" value="1"/>
</dbReference>
<dbReference type="SUPFAM" id="SSF141868">
    <property type="entry name" value="EAL domain-like"/>
    <property type="match status" value="1"/>
</dbReference>
<reference evidence="5" key="1">
    <citation type="journal article" date="2020" name="mSystems">
        <title>Genome- and Community-Level Interaction Insights into Carbon Utilization and Element Cycling Functions of Hydrothermarchaeota in Hydrothermal Sediment.</title>
        <authorList>
            <person name="Zhou Z."/>
            <person name="Liu Y."/>
            <person name="Xu W."/>
            <person name="Pan J."/>
            <person name="Luo Z.H."/>
            <person name="Li M."/>
        </authorList>
    </citation>
    <scope>NUCLEOTIDE SEQUENCE [LARGE SCALE GENOMIC DNA]</scope>
    <source>
        <strain evidence="5">HyVt-443</strain>
    </source>
</reference>
<dbReference type="EMBL" id="DRKP01000076">
    <property type="protein sequence ID" value="HEB96139.1"/>
    <property type="molecule type" value="Genomic_DNA"/>
</dbReference>
<feature type="domain" description="EAL" evidence="3">
    <location>
        <begin position="410"/>
        <end position="645"/>
    </location>
</feature>
<sequence length="645" mass="71849">MTLARQLVVLLVLLLTLVFIGTFLISVDNTRTFLQQQLASHAEDTATSLGLSISTHLAKGDSATIESMVDAIFDRGFYRSIRVEKMDGTGVVERQLPVRIDGVPEWFVHMLPLETPLGEASVMDGWVQAGRVLVQSNPGLAYAQLWSNVTGMLRWFLTSAVVMSLLGVLLLKLVLRPLQSVEDQASAICERRFPVLDRLPRTRELRRIVEAMNRLSLKVKQMLTESEQLADDLRRQANQDPVTGLANKRHFMDMLAHLVDSPEEFPTGLLCLIQLDDFKGFNDAHGYQAGDRLLRALAVRLQEVAETLPAHHLARISGADFALLVDGLSEEEGRSLGARLSAQLARLHDSGDTDRLDVGHVGIACFDGSQSVSELLSQADMALQAARGESANAWHLIVPRRSERPHIRGATEWRDFLQQALDRDRLVLQLQPVVSCPGGEPMHHEVLVRIREGEDLINAGLFMPQVERWGLAAQVDRAVLARVLTTATDGPERRYAVNLSPSSLKTPGFLSWLGEQLQLHPQAAQRLIVELPEYRAVTMLGRIGSLIELLERHGARFSLDHFGRSFGSFAYLQSLRAHYLKLDGSYLRSLEQNRDNQFFLQALAKIAHGLEIQVIAESVETETQWKLLPSLNIDGAQGYFIGHPE</sequence>
<dbReference type="InterPro" id="IPR043128">
    <property type="entry name" value="Rev_trsase/Diguanyl_cyclase"/>
</dbReference>
<evidence type="ECO:0000256" key="1">
    <source>
        <dbReference type="SAM" id="Coils"/>
    </source>
</evidence>
<dbReference type="Gene3D" id="3.20.20.450">
    <property type="entry name" value="EAL domain"/>
    <property type="match status" value="1"/>
</dbReference>
<dbReference type="Pfam" id="PF00990">
    <property type="entry name" value="GGDEF"/>
    <property type="match status" value="1"/>
</dbReference>
<dbReference type="InterPro" id="IPR042461">
    <property type="entry name" value="LapD_MoxY_peri_C"/>
</dbReference>
<gene>
    <name evidence="5" type="ORF">ENI96_06890</name>
</gene>
<dbReference type="GO" id="GO:0071111">
    <property type="term" value="F:cyclic-guanylate-specific phosphodiesterase activity"/>
    <property type="evidence" value="ECO:0007669"/>
    <property type="project" value="InterPro"/>
</dbReference>
<dbReference type="PROSITE" id="PS50883">
    <property type="entry name" value="EAL"/>
    <property type="match status" value="1"/>
</dbReference>
<dbReference type="Gene3D" id="6.20.270.20">
    <property type="entry name" value="LapD/MoxY periplasmic domain"/>
    <property type="match status" value="1"/>
</dbReference>
<dbReference type="CDD" id="cd01949">
    <property type="entry name" value="GGDEF"/>
    <property type="match status" value="1"/>
</dbReference>
<feature type="domain" description="GGDEF" evidence="4">
    <location>
        <begin position="266"/>
        <end position="399"/>
    </location>
</feature>
<dbReference type="Proteomes" id="UP000886251">
    <property type="component" value="Unassembled WGS sequence"/>
</dbReference>
<evidence type="ECO:0000313" key="5">
    <source>
        <dbReference type="EMBL" id="HEB96139.1"/>
    </source>
</evidence>
<feature type="transmembrane region" description="Helical" evidence="2">
    <location>
        <begin position="6"/>
        <end position="27"/>
    </location>
</feature>
<dbReference type="Gene3D" id="3.30.70.270">
    <property type="match status" value="1"/>
</dbReference>
<accession>A0A831W307</accession>
<dbReference type="CDD" id="cd01948">
    <property type="entry name" value="EAL"/>
    <property type="match status" value="1"/>
</dbReference>
<dbReference type="PROSITE" id="PS50887">
    <property type="entry name" value="GGDEF"/>
    <property type="match status" value="1"/>
</dbReference>
<evidence type="ECO:0000259" key="3">
    <source>
        <dbReference type="PROSITE" id="PS50883"/>
    </source>
</evidence>
<dbReference type="AlphaFoldDB" id="A0A831W307"/>
<evidence type="ECO:0000256" key="2">
    <source>
        <dbReference type="SAM" id="Phobius"/>
    </source>
</evidence>
<proteinExistence type="predicted"/>
<comment type="caution">
    <text evidence="5">The sequence shown here is derived from an EMBL/GenBank/DDBJ whole genome shotgun (WGS) entry which is preliminary data.</text>
</comment>